<dbReference type="OrthoDB" id="4029442at2"/>
<evidence type="ECO:0000313" key="2">
    <source>
        <dbReference type="EMBL" id="QEG23441.1"/>
    </source>
</evidence>
<dbReference type="STRING" id="980251.GCA_001642875_02734"/>
<dbReference type="AlphaFoldDB" id="A0A5B9PL84"/>
<dbReference type="InterPro" id="IPR045406">
    <property type="entry name" value="DUF6513"/>
</dbReference>
<dbReference type="EMBL" id="CP042912">
    <property type="protein sequence ID" value="QEG23441.1"/>
    <property type="molecule type" value="Genomic_DNA"/>
</dbReference>
<gene>
    <name evidence="2" type="ORF">MFFC18_33400</name>
</gene>
<feature type="domain" description="Pterin-binding" evidence="1">
    <location>
        <begin position="84"/>
        <end position="361"/>
    </location>
</feature>
<dbReference type="RefSeq" id="WP_075082072.1">
    <property type="nucleotide sequence ID" value="NZ_CP042912.1"/>
</dbReference>
<dbReference type="KEGG" id="mff:MFFC18_33400"/>
<dbReference type="PROSITE" id="PS50972">
    <property type="entry name" value="PTERIN_BINDING"/>
    <property type="match status" value="1"/>
</dbReference>
<dbReference type="Pfam" id="PF20123">
    <property type="entry name" value="DUF6513"/>
    <property type="match status" value="1"/>
</dbReference>
<organism evidence="2 3">
    <name type="scientific">Mariniblastus fucicola</name>
    <dbReference type="NCBI Taxonomy" id="980251"/>
    <lineage>
        <taxon>Bacteria</taxon>
        <taxon>Pseudomonadati</taxon>
        <taxon>Planctomycetota</taxon>
        <taxon>Planctomycetia</taxon>
        <taxon>Pirellulales</taxon>
        <taxon>Pirellulaceae</taxon>
        <taxon>Mariniblastus</taxon>
    </lineage>
</organism>
<evidence type="ECO:0000313" key="3">
    <source>
        <dbReference type="Proteomes" id="UP000322214"/>
    </source>
</evidence>
<name>A0A5B9PL84_9BACT</name>
<keyword evidence="3" id="KW-1185">Reference proteome</keyword>
<proteinExistence type="predicted"/>
<sequence>MENQQIHFITGRLAEPALRRTLEKMETSADFCWTLQVLPITVAALMTPAWIAKRIDVPAATTQIVLPGYCDGDLSPIESVTRVPLVVGPKDLRQLPKFFGQQQDPPSLEQWDIDIIAEINHAPRMSIAEVVALAESYRSSGATLIDVGCEPNACWSGVAEYVKALKDEGHRVSIDSLNPKEIAPAVAAGAELVLSVNASNREAALDWGCEVVVIPDDIRDVNSMQDTIELLAGENVPLRLDPILEPIGMGFAASLQRYMDARRRWPEAEMMMGIGNLTELTDVDSAGVNFLLLAICQELRIHSVLTTQVINWASSSVKECDIARRLVRYAIEENVPPKNLGYDLVTLRDPQRLSFGAEAIATLAGNIKDHNYRILAEEGEVHVLGNRTHWHDADPFKVFDALAATNPKNLDASHAFYLGYEMCKAMIANQLGKNYTQDEALRWGHLTVEEENRHRLEKKYRSSESGSAINPT</sequence>
<dbReference type="Gene3D" id="3.20.20.20">
    <property type="entry name" value="Dihydropteroate synthase-like"/>
    <property type="match status" value="1"/>
</dbReference>
<dbReference type="Proteomes" id="UP000322214">
    <property type="component" value="Chromosome"/>
</dbReference>
<protein>
    <submittedName>
        <fullName evidence="2">Pterin binding enzyme</fullName>
    </submittedName>
</protein>
<reference evidence="2 3" key="1">
    <citation type="submission" date="2019-08" db="EMBL/GenBank/DDBJ databases">
        <title>Deep-cultivation of Planctomycetes and their phenomic and genomic characterization uncovers novel biology.</title>
        <authorList>
            <person name="Wiegand S."/>
            <person name="Jogler M."/>
            <person name="Boedeker C."/>
            <person name="Pinto D."/>
            <person name="Vollmers J."/>
            <person name="Rivas-Marin E."/>
            <person name="Kohn T."/>
            <person name="Peeters S.H."/>
            <person name="Heuer A."/>
            <person name="Rast P."/>
            <person name="Oberbeckmann S."/>
            <person name="Bunk B."/>
            <person name="Jeske O."/>
            <person name="Meyerdierks A."/>
            <person name="Storesund J.E."/>
            <person name="Kallscheuer N."/>
            <person name="Luecker S."/>
            <person name="Lage O.M."/>
            <person name="Pohl T."/>
            <person name="Merkel B.J."/>
            <person name="Hornburger P."/>
            <person name="Mueller R.-W."/>
            <person name="Bruemmer F."/>
            <person name="Labrenz M."/>
            <person name="Spormann A.M."/>
            <person name="Op den Camp H."/>
            <person name="Overmann J."/>
            <person name="Amann R."/>
            <person name="Jetten M.S.M."/>
            <person name="Mascher T."/>
            <person name="Medema M.H."/>
            <person name="Devos D.P."/>
            <person name="Kaster A.-K."/>
            <person name="Ovreas L."/>
            <person name="Rohde M."/>
            <person name="Galperin M.Y."/>
            <person name="Jogler C."/>
        </authorList>
    </citation>
    <scope>NUCLEOTIDE SEQUENCE [LARGE SCALE GENOMIC DNA]</scope>
    <source>
        <strain evidence="2 3">FC18</strain>
    </source>
</reference>
<dbReference type="GO" id="GO:0042558">
    <property type="term" value="P:pteridine-containing compound metabolic process"/>
    <property type="evidence" value="ECO:0007669"/>
    <property type="project" value="InterPro"/>
</dbReference>
<dbReference type="SUPFAM" id="SSF51717">
    <property type="entry name" value="Dihydropteroate synthetase-like"/>
    <property type="match status" value="1"/>
</dbReference>
<evidence type="ECO:0000259" key="1">
    <source>
        <dbReference type="PROSITE" id="PS50972"/>
    </source>
</evidence>
<accession>A0A5B9PL84</accession>
<dbReference type="InterPro" id="IPR011005">
    <property type="entry name" value="Dihydropteroate_synth-like_sf"/>
</dbReference>
<dbReference type="Pfam" id="PF00809">
    <property type="entry name" value="Pterin_bind"/>
    <property type="match status" value="1"/>
</dbReference>
<dbReference type="InterPro" id="IPR000489">
    <property type="entry name" value="Pterin-binding_dom"/>
</dbReference>